<dbReference type="AlphaFoldDB" id="A0A1W6ZIB9"/>
<dbReference type="STRING" id="463040.CAL15_23650"/>
<gene>
    <name evidence="1" type="ORF">CAL15_23650</name>
</gene>
<keyword evidence="2" id="KW-1185">Reference proteome</keyword>
<accession>A0A1W6ZIB9</accession>
<evidence type="ECO:0000313" key="2">
    <source>
        <dbReference type="Proteomes" id="UP000194161"/>
    </source>
</evidence>
<sequence>MSSSDFPFGNDLMKPEDWVGSMGAKSKRWLISYEGSLAVVCGYHSFIFLGLDSMAISVVNILNCGVTVSAPIGKIFKAAGGAARDALAFEKINDHAGNAKKVDDAVTMEREQGEASSGMALYERMKKAIPQLVYATKPFSFDDLAGMPGGIAGAEIEAVGAAGIYRIEGYEGVTGGLTSDFYFRATIANAGTGLVAGGVGVSAGVWSVEGPRNLYWELAARSRARCLVENSAPGYDQPYRQIPNLHPYLQSLPPAGCSLEEANFNPMRIMQQPVL</sequence>
<dbReference type="EMBL" id="CP021111">
    <property type="protein sequence ID" value="ARP97106.1"/>
    <property type="molecule type" value="Genomic_DNA"/>
</dbReference>
<dbReference type="RefSeq" id="WP_086080749.1">
    <property type="nucleotide sequence ID" value="NZ_CP021111.1"/>
</dbReference>
<name>A0A1W6ZIB9_9BORD</name>
<proteinExistence type="predicted"/>
<dbReference type="OrthoDB" id="8630486at2"/>
<dbReference type="Proteomes" id="UP000194161">
    <property type="component" value="Chromosome"/>
</dbReference>
<evidence type="ECO:0000313" key="1">
    <source>
        <dbReference type="EMBL" id="ARP97106.1"/>
    </source>
</evidence>
<dbReference type="KEGG" id="bgm:CAL15_23650"/>
<reference evidence="1 2" key="1">
    <citation type="submission" date="2017-05" db="EMBL/GenBank/DDBJ databases">
        <title>Complete and WGS of Bordetella genogroups.</title>
        <authorList>
            <person name="Spilker T."/>
            <person name="LiPuma J."/>
        </authorList>
    </citation>
    <scope>NUCLEOTIDE SEQUENCE [LARGE SCALE GENOMIC DNA]</scope>
    <source>
        <strain evidence="1 2">AU7206</strain>
    </source>
</reference>
<organism evidence="1 2">
    <name type="scientific">Bordetella genomosp. 13</name>
    <dbReference type="NCBI Taxonomy" id="463040"/>
    <lineage>
        <taxon>Bacteria</taxon>
        <taxon>Pseudomonadati</taxon>
        <taxon>Pseudomonadota</taxon>
        <taxon>Betaproteobacteria</taxon>
        <taxon>Burkholderiales</taxon>
        <taxon>Alcaligenaceae</taxon>
        <taxon>Bordetella</taxon>
    </lineage>
</organism>
<protein>
    <submittedName>
        <fullName evidence="1">Uncharacterized protein</fullName>
    </submittedName>
</protein>